<evidence type="ECO:0000313" key="3">
    <source>
        <dbReference type="EMBL" id="SDF72658.1"/>
    </source>
</evidence>
<dbReference type="Proteomes" id="UP000199045">
    <property type="component" value="Unassembled WGS sequence"/>
</dbReference>
<dbReference type="Pfam" id="PF01075">
    <property type="entry name" value="Glyco_transf_9"/>
    <property type="match status" value="1"/>
</dbReference>
<evidence type="ECO:0000256" key="1">
    <source>
        <dbReference type="ARBA" id="ARBA00022676"/>
    </source>
</evidence>
<sequence>MKNEWKKCRRILCIRPDNIGDLLMSTPAIRALKQTFNCHITVLVSSLGAAAVPEIPEIDEAIIFDVPWVQTTGTPDPAQFYQLVKQLREGRFDAAVIFTVYSQNPMPSIMLAYLAEIPLRLAYCRENPYQLLTHWIPDDEPYTHIRHQVVRDLDLVARVGAVTGEQHLSIRTREILWPVVCEKLLLLGLDPQKPWMILHPEVSEQKRRYPVRDWIAAGRKIRAATSCQILITGKNNTAEAQEIAAGIGSRAFSAAGLFDLPELIVLIKHAPLLLSVNTGTIHIAAAVRTPVLVLYALTNPQHTPWRVTSKVLYFDVPVALQSKNEVVKYVYRSFCAEKLPSATPDNIAKMTQAMLELTAASSGSFEEPHALS</sequence>
<accession>A0A1G7NF20</accession>
<organism evidence="3 4">
    <name type="scientific">Chitinophaga filiformis</name>
    <name type="common">Myxococcus filiformis</name>
    <name type="synonym">Flexibacter filiformis</name>
    <dbReference type="NCBI Taxonomy" id="104663"/>
    <lineage>
        <taxon>Bacteria</taxon>
        <taxon>Pseudomonadati</taxon>
        <taxon>Bacteroidota</taxon>
        <taxon>Chitinophagia</taxon>
        <taxon>Chitinophagales</taxon>
        <taxon>Chitinophagaceae</taxon>
        <taxon>Chitinophaga</taxon>
    </lineage>
</organism>
<dbReference type="OrthoDB" id="9797795at2"/>
<evidence type="ECO:0000313" key="4">
    <source>
        <dbReference type="Proteomes" id="UP000199045"/>
    </source>
</evidence>
<dbReference type="GO" id="GO:0005829">
    <property type="term" value="C:cytosol"/>
    <property type="evidence" value="ECO:0007669"/>
    <property type="project" value="TreeGrafter"/>
</dbReference>
<proteinExistence type="predicted"/>
<gene>
    <name evidence="3" type="ORF">SAMN04488121_102782</name>
</gene>
<dbReference type="GO" id="GO:0008713">
    <property type="term" value="F:ADP-heptose-lipopolysaccharide heptosyltransferase activity"/>
    <property type="evidence" value="ECO:0007669"/>
    <property type="project" value="TreeGrafter"/>
</dbReference>
<dbReference type="Gene3D" id="3.40.50.2000">
    <property type="entry name" value="Glycogen Phosphorylase B"/>
    <property type="match status" value="2"/>
</dbReference>
<evidence type="ECO:0000256" key="2">
    <source>
        <dbReference type="ARBA" id="ARBA00022679"/>
    </source>
</evidence>
<reference evidence="3 4" key="1">
    <citation type="submission" date="2016-10" db="EMBL/GenBank/DDBJ databases">
        <authorList>
            <person name="de Groot N.N."/>
        </authorList>
    </citation>
    <scope>NUCLEOTIDE SEQUENCE [LARGE SCALE GENOMIC DNA]</scope>
    <source>
        <strain evidence="3 4">DSM 527</strain>
    </source>
</reference>
<dbReference type="PANTHER" id="PTHR30160:SF1">
    <property type="entry name" value="LIPOPOLYSACCHARIDE 1,2-N-ACETYLGLUCOSAMINETRANSFERASE-RELATED"/>
    <property type="match status" value="1"/>
</dbReference>
<dbReference type="GO" id="GO:0009244">
    <property type="term" value="P:lipopolysaccharide core region biosynthetic process"/>
    <property type="evidence" value="ECO:0007669"/>
    <property type="project" value="TreeGrafter"/>
</dbReference>
<dbReference type="STRING" id="104663.SAMN04488121_102782"/>
<protein>
    <submittedName>
        <fullName evidence="3">ADP-heptose:LPS heptosyltransferase</fullName>
    </submittedName>
</protein>
<dbReference type="CDD" id="cd03789">
    <property type="entry name" value="GT9_LPS_heptosyltransferase"/>
    <property type="match status" value="1"/>
</dbReference>
<dbReference type="PANTHER" id="PTHR30160">
    <property type="entry name" value="TETRAACYLDISACCHARIDE 4'-KINASE-RELATED"/>
    <property type="match status" value="1"/>
</dbReference>
<dbReference type="EMBL" id="FNBN01000002">
    <property type="protein sequence ID" value="SDF72658.1"/>
    <property type="molecule type" value="Genomic_DNA"/>
</dbReference>
<keyword evidence="1" id="KW-0328">Glycosyltransferase</keyword>
<dbReference type="InterPro" id="IPR051199">
    <property type="entry name" value="LPS_LOS_Heptosyltrfase"/>
</dbReference>
<dbReference type="InterPro" id="IPR002201">
    <property type="entry name" value="Glyco_trans_9"/>
</dbReference>
<keyword evidence="2 3" id="KW-0808">Transferase</keyword>
<name>A0A1G7NF20_CHIFI</name>
<dbReference type="RefSeq" id="WP_089831426.1">
    <property type="nucleotide sequence ID" value="NZ_FNBN01000002.1"/>
</dbReference>
<dbReference type="SUPFAM" id="SSF53756">
    <property type="entry name" value="UDP-Glycosyltransferase/glycogen phosphorylase"/>
    <property type="match status" value="1"/>
</dbReference>
<dbReference type="AlphaFoldDB" id="A0A1G7NF20"/>